<feature type="region of interest" description="Disordered" evidence="1">
    <location>
        <begin position="1"/>
        <end position="30"/>
    </location>
</feature>
<sequence>MALLGHEFAHGVTARSPAPPVDAGPVMRRDRRMDHLIDLMRRRSSAG</sequence>
<evidence type="ECO:0000313" key="3">
    <source>
        <dbReference type="Proteomes" id="UP001589627"/>
    </source>
</evidence>
<keyword evidence="3" id="KW-1185">Reference proteome</keyword>
<evidence type="ECO:0000313" key="2">
    <source>
        <dbReference type="EMBL" id="MFB9831625.1"/>
    </source>
</evidence>
<evidence type="ECO:0000256" key="1">
    <source>
        <dbReference type="SAM" id="MobiDB-lite"/>
    </source>
</evidence>
<name>A0ABV5Y9C0_9ACTN</name>
<accession>A0ABV5Y9C0</accession>
<reference evidence="2 3" key="1">
    <citation type="submission" date="2024-09" db="EMBL/GenBank/DDBJ databases">
        <authorList>
            <person name="Sun Q."/>
            <person name="Mori K."/>
        </authorList>
    </citation>
    <scope>NUCLEOTIDE SEQUENCE [LARGE SCALE GENOMIC DNA]</scope>
    <source>
        <strain evidence="2 3">TBRC 0563</strain>
    </source>
</reference>
<protein>
    <submittedName>
        <fullName evidence="2">Uncharacterized protein</fullName>
    </submittedName>
</protein>
<dbReference type="Proteomes" id="UP001589627">
    <property type="component" value="Unassembled WGS sequence"/>
</dbReference>
<dbReference type="EMBL" id="JBHLZP010000023">
    <property type="protein sequence ID" value="MFB9831625.1"/>
    <property type="molecule type" value="Genomic_DNA"/>
</dbReference>
<gene>
    <name evidence="2" type="ORF">ACFFNX_05410</name>
</gene>
<dbReference type="RefSeq" id="WP_378196098.1">
    <property type="nucleotide sequence ID" value="NZ_JBHLZP010000023.1"/>
</dbReference>
<proteinExistence type="predicted"/>
<comment type="caution">
    <text evidence="2">The sequence shown here is derived from an EMBL/GenBank/DDBJ whole genome shotgun (WGS) entry which is preliminary data.</text>
</comment>
<organism evidence="2 3">
    <name type="scientific">Actinoallomurus acaciae</name>
    <dbReference type="NCBI Taxonomy" id="502577"/>
    <lineage>
        <taxon>Bacteria</taxon>
        <taxon>Bacillati</taxon>
        <taxon>Actinomycetota</taxon>
        <taxon>Actinomycetes</taxon>
        <taxon>Streptosporangiales</taxon>
        <taxon>Thermomonosporaceae</taxon>
        <taxon>Actinoallomurus</taxon>
    </lineage>
</organism>